<comment type="caution">
    <text evidence="1">The sequence shown here is derived from an EMBL/GenBank/DDBJ whole genome shotgun (WGS) entry which is preliminary data.</text>
</comment>
<dbReference type="Proteomes" id="UP001558474">
    <property type="component" value="Unassembled WGS sequence"/>
</dbReference>
<dbReference type="EMBL" id="JBDLOU010000016">
    <property type="protein sequence ID" value="MEX3738572.1"/>
    <property type="molecule type" value="Genomic_DNA"/>
</dbReference>
<evidence type="ECO:0000313" key="1">
    <source>
        <dbReference type="EMBL" id="MEX3738572.1"/>
    </source>
</evidence>
<organism evidence="1 2">
    <name type="scientific">Mycolicibacterium porcinum</name>
    <dbReference type="NCBI Taxonomy" id="39693"/>
    <lineage>
        <taxon>Bacteria</taxon>
        <taxon>Bacillati</taxon>
        <taxon>Actinomycetota</taxon>
        <taxon>Actinomycetes</taxon>
        <taxon>Mycobacteriales</taxon>
        <taxon>Mycobacteriaceae</taxon>
        <taxon>Mycolicibacterium</taxon>
    </lineage>
</organism>
<gene>
    <name evidence="1" type="ORF">ABFW12_10010</name>
</gene>
<proteinExistence type="predicted"/>
<name>A0ABV3VB37_9MYCO</name>
<dbReference type="RefSeq" id="WP_368572890.1">
    <property type="nucleotide sequence ID" value="NZ_JBDLOU010000016.1"/>
</dbReference>
<sequence length="74" mass="8104">MKADYYPPRSRVRVIVAGDPYAGQVGTVDQTRNDGTGDMVHRVAFRDGGRADYYADEIAGHNGLAIPAPRQQEL</sequence>
<protein>
    <recommendedName>
        <fullName evidence="3">Hypervirulence associated protein TUDOR domain-containing protein</fullName>
    </recommendedName>
</protein>
<evidence type="ECO:0000313" key="2">
    <source>
        <dbReference type="Proteomes" id="UP001558474"/>
    </source>
</evidence>
<reference evidence="1 2" key="1">
    <citation type="submission" date="2024-04" db="EMBL/GenBank/DDBJ databases">
        <title>Genomic Markers of Mycobacteria.</title>
        <authorList>
            <person name="Soliman M.S."/>
            <person name="Elkholy A."/>
            <person name="Soliman N.S."/>
            <person name="Abbas A."/>
            <person name="Khayrat S."/>
            <person name="Shawky S."/>
        </authorList>
    </citation>
    <scope>NUCLEOTIDE SEQUENCE [LARGE SCALE GENOMIC DNA]</scope>
    <source>
        <strain evidence="1 2">Egy-CU-AM5</strain>
    </source>
</reference>
<evidence type="ECO:0008006" key="3">
    <source>
        <dbReference type="Google" id="ProtNLM"/>
    </source>
</evidence>
<accession>A0ABV3VB37</accession>
<keyword evidence="2" id="KW-1185">Reference proteome</keyword>